<sequence>MANLWLCFSVILSSTILLSSAGIPGGPINIDPNTPEVQEAARYALTLYNQKSENANLYKIVKIQSAQSQIVAGVKYTIVAEMGLTQCKKGSTDNAASCSLLNTSGQPLVCTFVVLEQAWLNVISVLDSSCTPSGQ</sequence>
<evidence type="ECO:0000256" key="3">
    <source>
        <dbReference type="SAM" id="SignalP"/>
    </source>
</evidence>
<dbReference type="CDD" id="cd00042">
    <property type="entry name" value="CY"/>
    <property type="match status" value="1"/>
</dbReference>
<dbReference type="InterPro" id="IPR000010">
    <property type="entry name" value="Cystatin_dom"/>
</dbReference>
<keyword evidence="2" id="KW-1015">Disulfide bond</keyword>
<evidence type="ECO:0000259" key="4">
    <source>
        <dbReference type="SMART" id="SM00043"/>
    </source>
</evidence>
<dbReference type="PANTHER" id="PTHR46186">
    <property type="entry name" value="CYSTATIN"/>
    <property type="match status" value="1"/>
</dbReference>
<accession>A0A6P8Q616</accession>
<dbReference type="InterPro" id="IPR046350">
    <property type="entry name" value="Cystatin_sf"/>
</dbReference>
<name>A0A6P8Q616_GEOSA</name>
<dbReference type="OrthoDB" id="1908104at2759"/>
<dbReference type="SMART" id="SM00043">
    <property type="entry name" value="CY"/>
    <property type="match status" value="1"/>
</dbReference>
<feature type="domain" description="Cystatin" evidence="4">
    <location>
        <begin position="22"/>
        <end position="131"/>
    </location>
</feature>
<feature type="chain" id="PRO_5028101788" evidence="3">
    <location>
        <begin position="22"/>
        <end position="135"/>
    </location>
</feature>
<dbReference type="FunFam" id="3.10.450.10:FF:000004">
    <property type="entry name" value="Cystatin C"/>
    <property type="match status" value="1"/>
</dbReference>
<dbReference type="Pfam" id="PF00031">
    <property type="entry name" value="Cystatin"/>
    <property type="match status" value="1"/>
</dbReference>
<dbReference type="GO" id="GO:0005737">
    <property type="term" value="C:cytoplasm"/>
    <property type="evidence" value="ECO:0007669"/>
    <property type="project" value="TreeGrafter"/>
</dbReference>
<dbReference type="AlphaFoldDB" id="A0A6P8Q616"/>
<evidence type="ECO:0000256" key="1">
    <source>
        <dbReference type="ARBA" id="ARBA00009403"/>
    </source>
</evidence>
<organism evidence="5 6">
    <name type="scientific">Geotrypetes seraphini</name>
    <name type="common">Gaboon caecilian</name>
    <name type="synonym">Caecilia seraphini</name>
    <dbReference type="NCBI Taxonomy" id="260995"/>
    <lineage>
        <taxon>Eukaryota</taxon>
        <taxon>Metazoa</taxon>
        <taxon>Chordata</taxon>
        <taxon>Craniata</taxon>
        <taxon>Vertebrata</taxon>
        <taxon>Euteleostomi</taxon>
        <taxon>Amphibia</taxon>
        <taxon>Gymnophiona</taxon>
        <taxon>Geotrypetes</taxon>
    </lineage>
</organism>
<dbReference type="RefSeq" id="XP_033795162.1">
    <property type="nucleotide sequence ID" value="XM_033939271.1"/>
</dbReference>
<keyword evidence="3" id="KW-0732">Signal</keyword>
<gene>
    <name evidence="6" type="primary">LOC117357973</name>
</gene>
<evidence type="ECO:0000313" key="5">
    <source>
        <dbReference type="Proteomes" id="UP000515159"/>
    </source>
</evidence>
<evidence type="ECO:0000256" key="2">
    <source>
        <dbReference type="ARBA" id="ARBA00023157"/>
    </source>
</evidence>
<protein>
    <submittedName>
        <fullName evidence="6">Cystatin-like</fullName>
    </submittedName>
</protein>
<dbReference type="Proteomes" id="UP000515159">
    <property type="component" value="Chromosome 3"/>
</dbReference>
<dbReference type="InParanoid" id="A0A6P8Q616"/>
<comment type="similarity">
    <text evidence="1">Belongs to the cystatin family.</text>
</comment>
<dbReference type="GO" id="GO:0005615">
    <property type="term" value="C:extracellular space"/>
    <property type="evidence" value="ECO:0007669"/>
    <property type="project" value="TreeGrafter"/>
</dbReference>
<dbReference type="PROSITE" id="PS00287">
    <property type="entry name" value="CYSTATIN"/>
    <property type="match status" value="1"/>
</dbReference>
<feature type="signal peptide" evidence="3">
    <location>
        <begin position="1"/>
        <end position="21"/>
    </location>
</feature>
<dbReference type="SUPFAM" id="SSF54403">
    <property type="entry name" value="Cystatin/monellin"/>
    <property type="match status" value="1"/>
</dbReference>
<dbReference type="PANTHER" id="PTHR46186:SF12">
    <property type="entry name" value="CYSTATIN C (AMYLOID ANGIOPATHY AND CEREBRAL HEMORRHAGE)-RELATED"/>
    <property type="match status" value="1"/>
</dbReference>
<dbReference type="KEGG" id="gsh:117357973"/>
<keyword evidence="5" id="KW-1185">Reference proteome</keyword>
<proteinExistence type="inferred from homology"/>
<evidence type="ECO:0000313" key="6">
    <source>
        <dbReference type="RefSeq" id="XP_033795162.1"/>
    </source>
</evidence>
<dbReference type="GO" id="GO:0031982">
    <property type="term" value="C:vesicle"/>
    <property type="evidence" value="ECO:0007669"/>
    <property type="project" value="TreeGrafter"/>
</dbReference>
<dbReference type="InterPro" id="IPR018073">
    <property type="entry name" value="Prot_inh_cystat_CS"/>
</dbReference>
<dbReference type="GeneID" id="117357973"/>
<dbReference type="GO" id="GO:0004869">
    <property type="term" value="F:cysteine-type endopeptidase inhibitor activity"/>
    <property type="evidence" value="ECO:0007669"/>
    <property type="project" value="InterPro"/>
</dbReference>
<reference evidence="6" key="1">
    <citation type="submission" date="2025-08" db="UniProtKB">
        <authorList>
            <consortium name="RefSeq"/>
        </authorList>
    </citation>
    <scope>IDENTIFICATION</scope>
</reference>
<dbReference type="Gene3D" id="3.10.450.10">
    <property type="match status" value="1"/>
</dbReference>